<feature type="domain" description="Metallo-beta-lactamase" evidence="1">
    <location>
        <begin position="21"/>
        <end position="217"/>
    </location>
</feature>
<dbReference type="eggNOG" id="COG0491">
    <property type="taxonomic scope" value="Bacteria"/>
</dbReference>
<name>B9Y8M5_9FIRM</name>
<reference evidence="2 3" key="1">
    <citation type="submission" date="2008-12" db="EMBL/GenBank/DDBJ databases">
        <authorList>
            <person name="Fulton L."/>
            <person name="Clifton S."/>
            <person name="Fulton B."/>
            <person name="Xu J."/>
            <person name="Minx P."/>
            <person name="Pepin K.H."/>
            <person name="Johnson M."/>
            <person name="Bhonagiri V."/>
            <person name="Nash W.E."/>
            <person name="Mardis E.R."/>
            <person name="Wilson R.K."/>
        </authorList>
    </citation>
    <scope>NUCLEOTIDE SEQUENCE [LARGE SCALE GENOMIC DNA]</scope>
    <source>
        <strain evidence="2 3">DSM 12042</strain>
    </source>
</reference>
<dbReference type="PANTHER" id="PTHR42951">
    <property type="entry name" value="METALLO-BETA-LACTAMASE DOMAIN-CONTAINING"/>
    <property type="match status" value="1"/>
</dbReference>
<dbReference type="SUPFAM" id="SSF56281">
    <property type="entry name" value="Metallo-hydrolase/oxidoreductase"/>
    <property type="match status" value="1"/>
</dbReference>
<organism evidence="2 3">
    <name type="scientific">Holdemania filiformis DSM 12042</name>
    <dbReference type="NCBI Taxonomy" id="545696"/>
    <lineage>
        <taxon>Bacteria</taxon>
        <taxon>Bacillati</taxon>
        <taxon>Bacillota</taxon>
        <taxon>Erysipelotrichia</taxon>
        <taxon>Erysipelotrichales</taxon>
        <taxon>Erysipelotrichaceae</taxon>
        <taxon>Holdemania</taxon>
    </lineage>
</organism>
<accession>B9Y8M5</accession>
<dbReference type="RefSeq" id="WP_006059360.1">
    <property type="nucleotide sequence ID" value="NZ_GG657557.1"/>
</dbReference>
<sequence>MEIYRIEKLHEDLYCIRETESVNIYVILGEEKALVLDTGYGYGDLIGEIRKITDKPLVAAVTHGDPDHAMGSFHFDQVYINPADLPDLIAFDHPQFKRLTLDYRLHKMPQLKGKINEEAFMATSLAEVQFLPLLENDVLDLGGLSLEVIAIPGHSQGSVAFYESQRQWLFTGDTITAYNIWNHSAFPQHCSPLSVLMASYKKIAAMRDQIQEIYPAHGEKPLGTEIIDSDMACVRDLCRNYAGDALIETFVGPAYRHQYQDRILLYSKPMLEEALKNGVEE</sequence>
<proteinExistence type="predicted"/>
<dbReference type="SMART" id="SM00849">
    <property type="entry name" value="Lactamase_B"/>
    <property type="match status" value="1"/>
</dbReference>
<dbReference type="OrthoDB" id="9761531at2"/>
<evidence type="ECO:0000259" key="1">
    <source>
        <dbReference type="SMART" id="SM00849"/>
    </source>
</evidence>
<evidence type="ECO:0000313" key="3">
    <source>
        <dbReference type="Proteomes" id="UP000005950"/>
    </source>
</evidence>
<dbReference type="HOGENOM" id="CLU_030571_0_1_9"/>
<dbReference type="AlphaFoldDB" id="B9Y8M5"/>
<dbReference type="EMBL" id="ACCF01000128">
    <property type="protein sequence ID" value="EEF67650.1"/>
    <property type="molecule type" value="Genomic_DNA"/>
</dbReference>
<dbReference type="Pfam" id="PF00753">
    <property type="entry name" value="Lactamase_B"/>
    <property type="match status" value="1"/>
</dbReference>
<evidence type="ECO:0000313" key="2">
    <source>
        <dbReference type="EMBL" id="EEF67650.1"/>
    </source>
</evidence>
<dbReference type="InterPro" id="IPR050855">
    <property type="entry name" value="NDM-1-like"/>
</dbReference>
<dbReference type="Proteomes" id="UP000005950">
    <property type="component" value="Unassembled WGS sequence"/>
</dbReference>
<reference evidence="2 3" key="2">
    <citation type="submission" date="2009-02" db="EMBL/GenBank/DDBJ databases">
        <title>Draft genome sequence of Holdemania filiformis DSM 12042.</title>
        <authorList>
            <person name="Sudarsanam P."/>
            <person name="Ley R."/>
            <person name="Guruge J."/>
            <person name="Turnbaugh P.J."/>
            <person name="Mahowald M."/>
            <person name="Liep D."/>
            <person name="Gordon J."/>
        </authorList>
    </citation>
    <scope>NUCLEOTIDE SEQUENCE [LARGE SCALE GENOMIC DNA]</scope>
    <source>
        <strain evidence="2 3">DSM 12042</strain>
    </source>
</reference>
<comment type="caution">
    <text evidence="2">The sequence shown here is derived from an EMBL/GenBank/DDBJ whole genome shotgun (WGS) entry which is preliminary data.</text>
</comment>
<dbReference type="InterPro" id="IPR036866">
    <property type="entry name" value="RibonucZ/Hydroxyglut_hydro"/>
</dbReference>
<protein>
    <submittedName>
        <fullName evidence="2">Metallo-beta-lactamase domain protein</fullName>
    </submittedName>
</protein>
<dbReference type="PANTHER" id="PTHR42951:SF22">
    <property type="entry name" value="METALLO BETA-LACTAMASE SUPERFAMILY LIPOPROTEIN"/>
    <property type="match status" value="1"/>
</dbReference>
<dbReference type="InterPro" id="IPR001279">
    <property type="entry name" value="Metallo-B-lactamas"/>
</dbReference>
<gene>
    <name evidence="2" type="ORF">HOLDEFILI_02172</name>
</gene>
<dbReference type="Gene3D" id="3.60.15.10">
    <property type="entry name" value="Ribonuclease Z/Hydroxyacylglutathione hydrolase-like"/>
    <property type="match status" value="1"/>
</dbReference>
<dbReference type="STRING" id="545696.HOLDEFILI_02172"/>